<dbReference type="KEGG" id="ssau:H8M03_03145"/>
<dbReference type="Gene3D" id="3.10.450.50">
    <property type="match status" value="1"/>
</dbReference>
<name>A0A7G9L408_9SPHN</name>
<keyword evidence="4" id="KW-1185">Reference proteome</keyword>
<reference evidence="3 4" key="1">
    <citation type="submission" date="2020-08" db="EMBL/GenBank/DDBJ databases">
        <title>Sphingomonas sp. sand1-3 16S ribosomal RNA gene Genome sequencing and assembly.</title>
        <authorList>
            <person name="Kang M."/>
        </authorList>
    </citation>
    <scope>NUCLEOTIDE SEQUENCE [LARGE SCALE GENOMIC DNA]</scope>
    <source>
        <strain evidence="4">sand1-3</strain>
    </source>
</reference>
<accession>A0A7G9L408</accession>
<sequence length="155" mass="17084">MKWPITIAAASLALLPATALAAPARNADTAAVIKVLGDYKAAIERLDGRGTERLFTPDSMIFETGGAEGNYANYLRHHLGPELKEFRSFKFSNYKVDVRFVGGAAVATETYGYRIETIKGEVAERLGVATSVLRKEKGRWRIVMMHNSARRPKPS</sequence>
<feature type="signal peptide" evidence="1">
    <location>
        <begin position="1"/>
        <end position="21"/>
    </location>
</feature>
<dbReference type="RefSeq" id="WP_187480312.1">
    <property type="nucleotide sequence ID" value="NZ_CP060697.1"/>
</dbReference>
<feature type="chain" id="PRO_5029015894" evidence="1">
    <location>
        <begin position="22"/>
        <end position="155"/>
    </location>
</feature>
<dbReference type="AlphaFoldDB" id="A0A7G9L408"/>
<dbReference type="InterPro" id="IPR032710">
    <property type="entry name" value="NTF2-like_dom_sf"/>
</dbReference>
<gene>
    <name evidence="3" type="ORF">H8M03_03145</name>
</gene>
<protein>
    <submittedName>
        <fullName evidence="3">Nuclear transport factor 2 family protein</fullName>
    </submittedName>
</protein>
<dbReference type="Proteomes" id="UP000515861">
    <property type="component" value="Chromosome"/>
</dbReference>
<evidence type="ECO:0000313" key="3">
    <source>
        <dbReference type="EMBL" id="QNM83357.1"/>
    </source>
</evidence>
<proteinExistence type="predicted"/>
<keyword evidence="1" id="KW-0732">Signal</keyword>
<dbReference type="InterPro" id="IPR037401">
    <property type="entry name" value="SnoaL-like"/>
</dbReference>
<organism evidence="3 4">
    <name type="scientific">Sphingomonas sabuli</name>
    <dbReference type="NCBI Taxonomy" id="2764186"/>
    <lineage>
        <taxon>Bacteria</taxon>
        <taxon>Pseudomonadati</taxon>
        <taxon>Pseudomonadota</taxon>
        <taxon>Alphaproteobacteria</taxon>
        <taxon>Sphingomonadales</taxon>
        <taxon>Sphingomonadaceae</taxon>
        <taxon>Sphingomonas</taxon>
    </lineage>
</organism>
<dbReference type="EMBL" id="CP060697">
    <property type="protein sequence ID" value="QNM83357.1"/>
    <property type="molecule type" value="Genomic_DNA"/>
</dbReference>
<feature type="domain" description="SnoaL-like" evidence="2">
    <location>
        <begin position="34"/>
        <end position="149"/>
    </location>
</feature>
<evidence type="ECO:0000259" key="2">
    <source>
        <dbReference type="Pfam" id="PF13474"/>
    </source>
</evidence>
<evidence type="ECO:0000256" key="1">
    <source>
        <dbReference type="SAM" id="SignalP"/>
    </source>
</evidence>
<dbReference type="Pfam" id="PF13474">
    <property type="entry name" value="SnoaL_3"/>
    <property type="match status" value="1"/>
</dbReference>
<dbReference type="SUPFAM" id="SSF54427">
    <property type="entry name" value="NTF2-like"/>
    <property type="match status" value="1"/>
</dbReference>
<evidence type="ECO:0000313" key="4">
    <source>
        <dbReference type="Proteomes" id="UP000515861"/>
    </source>
</evidence>